<dbReference type="InterPro" id="IPR023606">
    <property type="entry name" value="CoA-Trfase_III_dom_1_sf"/>
</dbReference>
<keyword evidence="1" id="KW-0808">Transferase</keyword>
<evidence type="ECO:0000313" key="1">
    <source>
        <dbReference type="EMBL" id="GAA3209852.1"/>
    </source>
</evidence>
<dbReference type="InterPro" id="IPR044855">
    <property type="entry name" value="CoA-Trfase_III_dom3_sf"/>
</dbReference>
<dbReference type="GO" id="GO:0016740">
    <property type="term" value="F:transferase activity"/>
    <property type="evidence" value="ECO:0007669"/>
    <property type="project" value="UniProtKB-KW"/>
</dbReference>
<keyword evidence="2" id="KW-1185">Reference proteome</keyword>
<sequence>MTESEGVVNDVLAGVKVLEVAAWTFVPAAGAVLAEWGAEVVKLEPREGGDPQRGLSSLGFVPTGRGGINPMTELPNRGKKSIGVDLRTPGGREVVRELAARSDVFLTNYLPSMRARLGIDLEDIRAANPSIIYVRGSAHGSRGPDADRPGYDGVSYWSRGGIAHALTGPGDEPVSPRPAFGDVMGGLTIAGGVAAALYKRATTGRPSVVDVSLVALGAWNIGPDIVTAGLMESREVRKTSRADRPNPLVGNYRTKDGRHITLMMLQMGRYFAEAMRVIGLPEFVDDERFGTDADRYRNRALIVTAMDEVFAGRTLEEWTTALSGLSGAWSVLQSPGEIVDDPAVRANGYVPTVTAVNGTEFAMPVNPVQFDEVQVVPTGAPEHGQHTEEILLAAGLSWEQIAAHKEQGAIL</sequence>
<dbReference type="EMBL" id="BAAAUV010000006">
    <property type="protein sequence ID" value="GAA3209852.1"/>
    <property type="molecule type" value="Genomic_DNA"/>
</dbReference>
<gene>
    <name evidence="1" type="ORF">GCM10010468_27470</name>
</gene>
<name>A0ABP6Q9F0_9ACTN</name>
<dbReference type="PANTHER" id="PTHR48228">
    <property type="entry name" value="SUCCINYL-COA--D-CITRAMALATE COA-TRANSFERASE"/>
    <property type="match status" value="1"/>
</dbReference>
<reference evidence="2" key="1">
    <citation type="journal article" date="2019" name="Int. J. Syst. Evol. Microbiol.">
        <title>The Global Catalogue of Microorganisms (GCM) 10K type strain sequencing project: providing services to taxonomists for standard genome sequencing and annotation.</title>
        <authorList>
            <consortium name="The Broad Institute Genomics Platform"/>
            <consortium name="The Broad Institute Genome Sequencing Center for Infectious Disease"/>
            <person name="Wu L."/>
            <person name="Ma J."/>
        </authorList>
    </citation>
    <scope>NUCLEOTIDE SEQUENCE [LARGE SCALE GENOMIC DNA]</scope>
    <source>
        <strain evidence="2">JCM 9377</strain>
    </source>
</reference>
<dbReference type="SUPFAM" id="SSF89796">
    <property type="entry name" value="CoA-transferase family III (CaiB/BaiF)"/>
    <property type="match status" value="1"/>
</dbReference>
<organism evidence="1 2">
    <name type="scientific">Actinocorallia longicatena</name>
    <dbReference type="NCBI Taxonomy" id="111803"/>
    <lineage>
        <taxon>Bacteria</taxon>
        <taxon>Bacillati</taxon>
        <taxon>Actinomycetota</taxon>
        <taxon>Actinomycetes</taxon>
        <taxon>Streptosporangiales</taxon>
        <taxon>Thermomonosporaceae</taxon>
        <taxon>Actinocorallia</taxon>
    </lineage>
</organism>
<comment type="caution">
    <text evidence="1">The sequence shown here is derived from an EMBL/GenBank/DDBJ whole genome shotgun (WGS) entry which is preliminary data.</text>
</comment>
<dbReference type="RefSeq" id="WP_344827382.1">
    <property type="nucleotide sequence ID" value="NZ_BAAAUV010000006.1"/>
</dbReference>
<dbReference type="InterPro" id="IPR003673">
    <property type="entry name" value="CoA-Trfase_fam_III"/>
</dbReference>
<dbReference type="Gene3D" id="3.30.1540.10">
    <property type="entry name" value="formyl-coa transferase, domain 3"/>
    <property type="match status" value="1"/>
</dbReference>
<dbReference type="PANTHER" id="PTHR48228:SF2">
    <property type="entry name" value="E-CINNAMOYL-COA:R-PHENYLLACTATE COA TRANSFERASE LARGE SUBUNIT"/>
    <property type="match status" value="1"/>
</dbReference>
<dbReference type="Gene3D" id="3.40.50.10540">
    <property type="entry name" value="Crotonobetainyl-coa:carnitine coa-transferase, domain 1"/>
    <property type="match status" value="1"/>
</dbReference>
<protein>
    <submittedName>
        <fullName evidence="1">CoA transferase</fullName>
    </submittedName>
</protein>
<dbReference type="InterPro" id="IPR050509">
    <property type="entry name" value="CoA-transferase_III"/>
</dbReference>
<evidence type="ECO:0000313" key="2">
    <source>
        <dbReference type="Proteomes" id="UP001501237"/>
    </source>
</evidence>
<proteinExistence type="predicted"/>
<dbReference type="Pfam" id="PF02515">
    <property type="entry name" value="CoA_transf_3"/>
    <property type="match status" value="1"/>
</dbReference>
<dbReference type="Proteomes" id="UP001501237">
    <property type="component" value="Unassembled WGS sequence"/>
</dbReference>
<accession>A0ABP6Q9F0</accession>